<gene>
    <name evidence="1" type="ORF">BDD14_3234</name>
</gene>
<comment type="caution">
    <text evidence="1">The sequence shown here is derived from an EMBL/GenBank/DDBJ whole genome shotgun (WGS) entry which is preliminary data.</text>
</comment>
<name>A0A4V2G4N9_9BACT</name>
<dbReference type="AlphaFoldDB" id="A0A4V2G4N9"/>
<evidence type="ECO:0000313" key="1">
    <source>
        <dbReference type="EMBL" id="RZU41706.1"/>
    </source>
</evidence>
<evidence type="ECO:0008006" key="3">
    <source>
        <dbReference type="Google" id="ProtNLM"/>
    </source>
</evidence>
<dbReference type="SUPFAM" id="SSF55961">
    <property type="entry name" value="Bet v1-like"/>
    <property type="match status" value="1"/>
</dbReference>
<reference evidence="1 2" key="1">
    <citation type="submission" date="2019-02" db="EMBL/GenBank/DDBJ databases">
        <title>Genomic Encyclopedia of Archaeal and Bacterial Type Strains, Phase II (KMG-II): from individual species to whole genera.</title>
        <authorList>
            <person name="Goeker M."/>
        </authorList>
    </citation>
    <scope>NUCLEOTIDE SEQUENCE [LARGE SCALE GENOMIC DNA]</scope>
    <source>
        <strain evidence="1 2">DSM 18101</strain>
    </source>
</reference>
<sequence length="176" mass="20112">MTTIRLTTWVNAPVERCFLLATNRNLSSPGHSNVPDHAFGGGSLEVGEAIRWKIGWSMVSYTSRIEAIRPYTYFREVMMDGIFRHYEHDHHFAAMDDGTRVRDEIRFTTRLGPLGHLLESVLRNGLMNILIEKNGELKRLAESNEWQRYVQTGDTTRQTVSVSEAPSTVSNLQRFA</sequence>
<dbReference type="Proteomes" id="UP000292958">
    <property type="component" value="Unassembled WGS sequence"/>
</dbReference>
<dbReference type="Gene3D" id="3.30.530.20">
    <property type="match status" value="1"/>
</dbReference>
<dbReference type="EMBL" id="SHKW01000001">
    <property type="protein sequence ID" value="RZU41706.1"/>
    <property type="molecule type" value="Genomic_DNA"/>
</dbReference>
<dbReference type="RefSeq" id="WP_130419576.1">
    <property type="nucleotide sequence ID" value="NZ_SHKW01000001.1"/>
</dbReference>
<evidence type="ECO:0000313" key="2">
    <source>
        <dbReference type="Proteomes" id="UP000292958"/>
    </source>
</evidence>
<accession>A0A4V2G4N9</accession>
<keyword evidence="2" id="KW-1185">Reference proteome</keyword>
<dbReference type="InterPro" id="IPR023393">
    <property type="entry name" value="START-like_dom_sf"/>
</dbReference>
<dbReference type="OrthoDB" id="9801773at2"/>
<protein>
    <recommendedName>
        <fullName evidence="3">Ligand-binding SRPBCC domain-containing protein</fullName>
    </recommendedName>
</protein>
<organism evidence="1 2">
    <name type="scientific">Edaphobacter modestus</name>
    <dbReference type="NCBI Taxonomy" id="388466"/>
    <lineage>
        <taxon>Bacteria</taxon>
        <taxon>Pseudomonadati</taxon>
        <taxon>Acidobacteriota</taxon>
        <taxon>Terriglobia</taxon>
        <taxon>Terriglobales</taxon>
        <taxon>Acidobacteriaceae</taxon>
        <taxon>Edaphobacter</taxon>
    </lineage>
</organism>
<proteinExistence type="predicted"/>